<dbReference type="InterPro" id="IPR011527">
    <property type="entry name" value="ABC1_TM_dom"/>
</dbReference>
<evidence type="ECO:0000259" key="10">
    <source>
        <dbReference type="PROSITE" id="PS50893"/>
    </source>
</evidence>
<dbReference type="GO" id="GO:0015421">
    <property type="term" value="F:ABC-type oligopeptide transporter activity"/>
    <property type="evidence" value="ECO:0007669"/>
    <property type="project" value="TreeGrafter"/>
</dbReference>
<dbReference type="PROSITE" id="PS00211">
    <property type="entry name" value="ABC_TRANSPORTER_1"/>
    <property type="match status" value="1"/>
</dbReference>
<feature type="domain" description="ABC transporter" evidence="10">
    <location>
        <begin position="376"/>
        <end position="610"/>
    </location>
</feature>
<comment type="subcellular location">
    <subcellularLocation>
        <location evidence="1">Cell membrane</location>
        <topology evidence="1">Multi-pass membrane protein</topology>
    </subcellularLocation>
</comment>
<dbReference type="CDD" id="cd18547">
    <property type="entry name" value="ABC_6TM_Tm288_like"/>
    <property type="match status" value="1"/>
</dbReference>
<dbReference type="Pfam" id="PF00664">
    <property type="entry name" value="ABC_membrane"/>
    <property type="match status" value="1"/>
</dbReference>
<evidence type="ECO:0000256" key="9">
    <source>
        <dbReference type="SAM" id="Phobius"/>
    </source>
</evidence>
<evidence type="ECO:0000256" key="3">
    <source>
        <dbReference type="ARBA" id="ARBA00022475"/>
    </source>
</evidence>
<evidence type="ECO:0000256" key="4">
    <source>
        <dbReference type="ARBA" id="ARBA00022692"/>
    </source>
</evidence>
<protein>
    <submittedName>
        <fullName evidence="12">ABC transporter ATP-binding protein</fullName>
    </submittedName>
</protein>
<dbReference type="OrthoDB" id="9770415at2"/>
<dbReference type="AlphaFoldDB" id="A0A4Y8LRM4"/>
<organism evidence="12 13">
    <name type="scientific">Cohnella luojiensis</name>
    <dbReference type="NCBI Taxonomy" id="652876"/>
    <lineage>
        <taxon>Bacteria</taxon>
        <taxon>Bacillati</taxon>
        <taxon>Bacillota</taxon>
        <taxon>Bacilli</taxon>
        <taxon>Bacillales</taxon>
        <taxon>Paenibacillaceae</taxon>
        <taxon>Cohnella</taxon>
    </lineage>
</organism>
<keyword evidence="2" id="KW-0813">Transport</keyword>
<evidence type="ECO:0000256" key="6">
    <source>
        <dbReference type="ARBA" id="ARBA00022840"/>
    </source>
</evidence>
<sequence>MWQALSEPFRYRKLKMNVPAGEAGQAEVPSGKRAKSKAKDWKATLKRIGRYLSHRKGRLILVLLMVMTSSALTLLGPYLIGLAIDRYLEGPGGSPWVLFLAGLAAVYVLSSLVSWLQNIWMIAIAQETVYRMRMDLFGHLHKLPIPFFAKRQRGELMSRMTNDMDNVSSTLNSSAIQVFSSVLILVGTVIVMLILSPLLTLLTFLVVPLMAIGMKWITRRTGVLFKERQRNLGDLNGYIEETLSGQRIIKAFSQEERVIGEFGERNARIKLSGFWAQTISGFIPKVMNGLNNLSYAIIAGVGGILAIRGAITVGVIIVFVEYARQFTRPLNDLANQWNTLLSAIAGAERVFEILDEEEEAEDEGAAKSLEMIQGAVVFSNVSFSYNRGEATLKDISFEALPGETIAIIGPTGAGKTSLIQLLSRFYEADAGKITVDGHDITSIRRESLRAHMAFVLQDSFLFEGTIRDNIRYGKLDATDEQVEAAARLANAHSFIVRLPGGYDKILQGDGSGISQGQKQLLAIARAILADPAILVLDEATSSIDTVTEIKIQEGLQRLMEGRTSFVIAHRLNTIRRADQILVLKDGSLLEKGSHDELLAKRGLYSDLFHGHGQLQ</sequence>
<dbReference type="FunFam" id="3.40.50.300:FF:000287">
    <property type="entry name" value="Multidrug ABC transporter ATP-binding protein"/>
    <property type="match status" value="1"/>
</dbReference>
<keyword evidence="8 9" id="KW-0472">Membrane</keyword>
<keyword evidence="5" id="KW-0547">Nucleotide-binding</keyword>
<dbReference type="InterPro" id="IPR003593">
    <property type="entry name" value="AAA+_ATPase"/>
</dbReference>
<keyword evidence="13" id="KW-1185">Reference proteome</keyword>
<evidence type="ECO:0000259" key="11">
    <source>
        <dbReference type="PROSITE" id="PS50929"/>
    </source>
</evidence>
<dbReference type="GO" id="GO:0016887">
    <property type="term" value="F:ATP hydrolysis activity"/>
    <property type="evidence" value="ECO:0007669"/>
    <property type="project" value="InterPro"/>
</dbReference>
<feature type="domain" description="ABC transmembrane type-1" evidence="11">
    <location>
        <begin position="60"/>
        <end position="342"/>
    </location>
</feature>
<keyword evidence="6 12" id="KW-0067">ATP-binding</keyword>
<evidence type="ECO:0000313" key="12">
    <source>
        <dbReference type="EMBL" id="TFE23371.1"/>
    </source>
</evidence>
<dbReference type="InterPro" id="IPR017871">
    <property type="entry name" value="ABC_transporter-like_CS"/>
</dbReference>
<dbReference type="SUPFAM" id="SSF90123">
    <property type="entry name" value="ABC transporter transmembrane region"/>
    <property type="match status" value="1"/>
</dbReference>
<dbReference type="InterPro" id="IPR036640">
    <property type="entry name" value="ABC1_TM_sf"/>
</dbReference>
<dbReference type="PROSITE" id="PS50929">
    <property type="entry name" value="ABC_TM1F"/>
    <property type="match status" value="1"/>
</dbReference>
<gene>
    <name evidence="12" type="ORF">E2980_19350</name>
</gene>
<evidence type="ECO:0000256" key="8">
    <source>
        <dbReference type="ARBA" id="ARBA00023136"/>
    </source>
</evidence>
<feature type="transmembrane region" description="Helical" evidence="9">
    <location>
        <begin position="295"/>
        <end position="320"/>
    </location>
</feature>
<evidence type="ECO:0000256" key="5">
    <source>
        <dbReference type="ARBA" id="ARBA00022741"/>
    </source>
</evidence>
<evidence type="ECO:0000256" key="2">
    <source>
        <dbReference type="ARBA" id="ARBA00022448"/>
    </source>
</evidence>
<dbReference type="InterPro" id="IPR039421">
    <property type="entry name" value="Type_1_exporter"/>
</dbReference>
<dbReference type="Gene3D" id="1.20.1560.10">
    <property type="entry name" value="ABC transporter type 1, transmembrane domain"/>
    <property type="match status" value="1"/>
</dbReference>
<dbReference type="GO" id="GO:0005524">
    <property type="term" value="F:ATP binding"/>
    <property type="evidence" value="ECO:0007669"/>
    <property type="project" value="UniProtKB-KW"/>
</dbReference>
<evidence type="ECO:0000313" key="13">
    <source>
        <dbReference type="Proteomes" id="UP000297900"/>
    </source>
</evidence>
<keyword evidence="3" id="KW-1003">Cell membrane</keyword>
<proteinExistence type="predicted"/>
<name>A0A4Y8LRM4_9BACL</name>
<dbReference type="PROSITE" id="PS50893">
    <property type="entry name" value="ABC_TRANSPORTER_2"/>
    <property type="match status" value="1"/>
</dbReference>
<feature type="transmembrane region" description="Helical" evidence="9">
    <location>
        <begin position="174"/>
        <end position="195"/>
    </location>
</feature>
<dbReference type="Gene3D" id="3.40.50.300">
    <property type="entry name" value="P-loop containing nucleotide triphosphate hydrolases"/>
    <property type="match status" value="1"/>
</dbReference>
<dbReference type="SUPFAM" id="SSF52540">
    <property type="entry name" value="P-loop containing nucleoside triphosphate hydrolases"/>
    <property type="match status" value="1"/>
</dbReference>
<reference evidence="12 13" key="1">
    <citation type="submission" date="2019-03" db="EMBL/GenBank/DDBJ databases">
        <title>Cohnella endophytica sp. nov., a novel endophytic bacterium isolated from bark of Sonneratia apetala.</title>
        <authorList>
            <person name="Tuo L."/>
        </authorList>
    </citation>
    <scope>NUCLEOTIDE SEQUENCE [LARGE SCALE GENOMIC DNA]</scope>
    <source>
        <strain evidence="12 13">CCTCC AB 208254</strain>
    </source>
</reference>
<dbReference type="Pfam" id="PF00005">
    <property type="entry name" value="ABC_tran"/>
    <property type="match status" value="1"/>
</dbReference>
<dbReference type="Proteomes" id="UP000297900">
    <property type="component" value="Unassembled WGS sequence"/>
</dbReference>
<dbReference type="SMART" id="SM00382">
    <property type="entry name" value="AAA"/>
    <property type="match status" value="1"/>
</dbReference>
<accession>A0A4Y8LRM4</accession>
<feature type="transmembrane region" description="Helical" evidence="9">
    <location>
        <begin position="96"/>
        <end position="124"/>
    </location>
</feature>
<dbReference type="InterPro" id="IPR003439">
    <property type="entry name" value="ABC_transporter-like_ATP-bd"/>
</dbReference>
<dbReference type="PANTHER" id="PTHR43394">
    <property type="entry name" value="ATP-DEPENDENT PERMEASE MDL1, MITOCHONDRIAL"/>
    <property type="match status" value="1"/>
</dbReference>
<dbReference type="InterPro" id="IPR027417">
    <property type="entry name" value="P-loop_NTPase"/>
</dbReference>
<feature type="transmembrane region" description="Helical" evidence="9">
    <location>
        <begin position="201"/>
        <end position="218"/>
    </location>
</feature>
<keyword evidence="7 9" id="KW-1133">Transmembrane helix</keyword>
<dbReference type="PANTHER" id="PTHR43394:SF1">
    <property type="entry name" value="ATP-BINDING CASSETTE SUB-FAMILY B MEMBER 10, MITOCHONDRIAL"/>
    <property type="match status" value="1"/>
</dbReference>
<dbReference type="EMBL" id="SOMN01000035">
    <property type="protein sequence ID" value="TFE23371.1"/>
    <property type="molecule type" value="Genomic_DNA"/>
</dbReference>
<dbReference type="RefSeq" id="WP_135153887.1">
    <property type="nucleotide sequence ID" value="NZ_SOMN01000035.1"/>
</dbReference>
<dbReference type="CDD" id="cd03254">
    <property type="entry name" value="ABCC_Glucan_exporter_like"/>
    <property type="match status" value="1"/>
</dbReference>
<comment type="caution">
    <text evidence="12">The sequence shown here is derived from an EMBL/GenBank/DDBJ whole genome shotgun (WGS) entry which is preliminary data.</text>
</comment>
<feature type="transmembrane region" description="Helical" evidence="9">
    <location>
        <begin position="59"/>
        <end position="84"/>
    </location>
</feature>
<keyword evidence="4 9" id="KW-0812">Transmembrane</keyword>
<dbReference type="FunFam" id="1.20.1560.10:FF:000011">
    <property type="entry name" value="Multidrug ABC transporter ATP-binding protein"/>
    <property type="match status" value="1"/>
</dbReference>
<evidence type="ECO:0000256" key="7">
    <source>
        <dbReference type="ARBA" id="ARBA00022989"/>
    </source>
</evidence>
<dbReference type="GO" id="GO:0005886">
    <property type="term" value="C:plasma membrane"/>
    <property type="evidence" value="ECO:0007669"/>
    <property type="project" value="UniProtKB-SubCell"/>
</dbReference>
<evidence type="ECO:0000256" key="1">
    <source>
        <dbReference type="ARBA" id="ARBA00004651"/>
    </source>
</evidence>